<protein>
    <recommendedName>
        <fullName evidence="2">Cyclin-like domain-containing protein</fullName>
    </recommendedName>
</protein>
<dbReference type="InterPro" id="IPR039361">
    <property type="entry name" value="Cyclin"/>
</dbReference>
<dbReference type="InterPro" id="IPR013763">
    <property type="entry name" value="Cyclin-like_dom"/>
</dbReference>
<dbReference type="RefSeq" id="XP_040874763.1">
    <property type="nucleotide sequence ID" value="XM_041018934.1"/>
</dbReference>
<proteinExistence type="inferred from homology"/>
<keyword evidence="1" id="KW-0195">Cyclin</keyword>
<name>A0A074VFH7_AURM1</name>
<feature type="domain" description="Cyclin-like" evidence="2">
    <location>
        <begin position="24"/>
        <end position="104"/>
    </location>
</feature>
<feature type="non-terminal residue" evidence="3">
    <location>
        <position position="1"/>
    </location>
</feature>
<feature type="non-terminal residue" evidence="3">
    <location>
        <position position="172"/>
    </location>
</feature>
<gene>
    <name evidence="3" type="ORF">M437DRAFT_18109</name>
</gene>
<evidence type="ECO:0000259" key="2">
    <source>
        <dbReference type="SMART" id="SM00385"/>
    </source>
</evidence>
<dbReference type="PANTHER" id="PTHR10177">
    <property type="entry name" value="CYCLINS"/>
    <property type="match status" value="1"/>
</dbReference>
<dbReference type="HOGENOM" id="CLU_1521342_0_0_1"/>
<dbReference type="Pfam" id="PF00134">
    <property type="entry name" value="Cyclin_N"/>
    <property type="match status" value="1"/>
</dbReference>
<evidence type="ECO:0000256" key="1">
    <source>
        <dbReference type="RuleBase" id="RU000383"/>
    </source>
</evidence>
<evidence type="ECO:0000313" key="4">
    <source>
        <dbReference type="Proteomes" id="UP000030672"/>
    </source>
</evidence>
<dbReference type="Gene3D" id="1.10.472.10">
    <property type="entry name" value="Cyclin-like"/>
    <property type="match status" value="2"/>
</dbReference>
<dbReference type="InterPro" id="IPR036915">
    <property type="entry name" value="Cyclin-like_sf"/>
</dbReference>
<sequence length="172" mass="19862">TRPQASYLFPNSEIGAERRSHLVNLLFENQDVLQLCDDTIFLAIRLVDRYSSKKAVPQGRLYFYYGVCLLISSKYNERKLDKRDWVLYGAKDWDVESVERDILEILEYTVGRPLLIEFAWMGLPKQERTKQTMDMVMYLCKLTLFDPGIVPVPSNVVAKSIVAAARLALRLP</sequence>
<dbReference type="Proteomes" id="UP000030672">
    <property type="component" value="Unassembled WGS sequence"/>
</dbReference>
<accession>A0A074VFH7</accession>
<organism evidence="3 4">
    <name type="scientific">Aureobasidium melanogenum (strain CBS 110374)</name>
    <name type="common">Aureobasidium pullulans var. melanogenum</name>
    <dbReference type="NCBI Taxonomy" id="1043003"/>
    <lineage>
        <taxon>Eukaryota</taxon>
        <taxon>Fungi</taxon>
        <taxon>Dikarya</taxon>
        <taxon>Ascomycota</taxon>
        <taxon>Pezizomycotina</taxon>
        <taxon>Dothideomycetes</taxon>
        <taxon>Dothideomycetidae</taxon>
        <taxon>Dothideales</taxon>
        <taxon>Saccotheciaceae</taxon>
        <taxon>Aureobasidium</taxon>
    </lineage>
</organism>
<dbReference type="InterPro" id="IPR006671">
    <property type="entry name" value="Cyclin_N"/>
</dbReference>
<comment type="similarity">
    <text evidence="1">Belongs to the cyclin family.</text>
</comment>
<reference evidence="3 4" key="1">
    <citation type="journal article" date="2014" name="BMC Genomics">
        <title>Genome sequencing of four Aureobasidium pullulans varieties: biotechnological potential, stress tolerance, and description of new species.</title>
        <authorList>
            <person name="Gostin Ar C."/>
            <person name="Ohm R.A."/>
            <person name="Kogej T."/>
            <person name="Sonjak S."/>
            <person name="Turk M."/>
            <person name="Zajc J."/>
            <person name="Zalar P."/>
            <person name="Grube M."/>
            <person name="Sun H."/>
            <person name="Han J."/>
            <person name="Sharma A."/>
            <person name="Chiniquy J."/>
            <person name="Ngan C.Y."/>
            <person name="Lipzen A."/>
            <person name="Barry K."/>
            <person name="Grigoriev I.V."/>
            <person name="Gunde-Cimerman N."/>
        </authorList>
    </citation>
    <scope>NUCLEOTIDE SEQUENCE [LARGE SCALE GENOMIC DNA]</scope>
    <source>
        <strain evidence="3 4">CBS 110374</strain>
    </source>
</reference>
<dbReference type="SMART" id="SM00385">
    <property type="entry name" value="CYCLIN"/>
    <property type="match status" value="1"/>
</dbReference>
<dbReference type="STRING" id="1043003.A0A074VFH7"/>
<dbReference type="AlphaFoldDB" id="A0A074VFH7"/>
<dbReference type="EMBL" id="KL584873">
    <property type="protein sequence ID" value="KEQ57739.1"/>
    <property type="molecule type" value="Genomic_DNA"/>
</dbReference>
<evidence type="ECO:0000313" key="3">
    <source>
        <dbReference type="EMBL" id="KEQ57739.1"/>
    </source>
</evidence>
<keyword evidence="4" id="KW-1185">Reference proteome</keyword>
<dbReference type="SUPFAM" id="SSF47954">
    <property type="entry name" value="Cyclin-like"/>
    <property type="match status" value="1"/>
</dbReference>
<dbReference type="GeneID" id="63912307"/>